<dbReference type="EC" id="1.1.1.1" evidence="3"/>
<evidence type="ECO:0000313" key="9">
    <source>
        <dbReference type="EMBL" id="TWB03664.1"/>
    </source>
</evidence>
<dbReference type="RefSeq" id="WP_063684686.1">
    <property type="nucleotide sequence ID" value="NZ_LVEM01000001.1"/>
</dbReference>
<evidence type="ECO:0000256" key="7">
    <source>
        <dbReference type="RuleBase" id="RU361277"/>
    </source>
</evidence>
<dbReference type="OrthoDB" id="9806940at2"/>
<sequence>MKSLALTQYRAPLECLETTTPAPEGNEILLRVRACGVCHTDLHIWEGGYDLGGGKMMKMSDRGQKLPHTMGHEVVGEVVAVGEDAKRLIETGRTYLVYPWFGCGECHVCKNSDEHLCPTPQYLGVLRPGGYADHVLIPHPRYLIDTPAIPPEQAAPYACSGLTAYSALKKLDPGRLKKPILIVGAGGLGLMCLSLLKAMGRSGAIIADIDPNKREAALAAGAIAALDPTKDDFSKRLTESSEGGIHAIIDFVGSPASWDLSMATLAKGGNYVIVGLFGGERTLSLATMPLRSITISGSFVGSRRDLIELMSLVRTGVDKMPIVTRPLESAYETLSDLKEGRVVGRAVLVPDRPS</sequence>
<dbReference type="InterPro" id="IPR013154">
    <property type="entry name" value="ADH-like_N"/>
</dbReference>
<dbReference type="InterPro" id="IPR020843">
    <property type="entry name" value="ER"/>
</dbReference>
<accession>A0A560E2R3</accession>
<dbReference type="STRING" id="1803665.GCA_001641335_02387"/>
<dbReference type="PANTHER" id="PTHR42940">
    <property type="entry name" value="ALCOHOL DEHYDROGENASE 1-RELATED"/>
    <property type="match status" value="1"/>
</dbReference>
<dbReference type="AlphaFoldDB" id="A0A560E2R3"/>
<reference evidence="9 10" key="1">
    <citation type="submission" date="2019-06" db="EMBL/GenBank/DDBJ databases">
        <title>Genomic Encyclopedia of Type Strains, Phase IV (KMG-V): Genome sequencing to study the core and pangenomes of soil and plant-associated prokaryotes.</title>
        <authorList>
            <person name="Whitman W."/>
        </authorList>
    </citation>
    <scope>NUCLEOTIDE SEQUENCE [LARGE SCALE GENOMIC DNA]</scope>
    <source>
        <strain evidence="9 10">BR 510</strain>
    </source>
</reference>
<dbReference type="Gene3D" id="3.90.180.10">
    <property type="entry name" value="Medium-chain alcohol dehydrogenases, catalytic domain"/>
    <property type="match status" value="1"/>
</dbReference>
<dbReference type="Pfam" id="PF08240">
    <property type="entry name" value="ADH_N"/>
    <property type="match status" value="1"/>
</dbReference>
<dbReference type="InterPro" id="IPR036291">
    <property type="entry name" value="NAD(P)-bd_dom_sf"/>
</dbReference>
<proteinExistence type="inferred from homology"/>
<comment type="similarity">
    <text evidence="2 7">Belongs to the zinc-containing alcohol dehydrogenase family.</text>
</comment>
<evidence type="ECO:0000256" key="1">
    <source>
        <dbReference type="ARBA" id="ARBA00001947"/>
    </source>
</evidence>
<dbReference type="InterPro" id="IPR013149">
    <property type="entry name" value="ADH-like_C"/>
</dbReference>
<evidence type="ECO:0000256" key="4">
    <source>
        <dbReference type="ARBA" id="ARBA00022723"/>
    </source>
</evidence>
<dbReference type="SUPFAM" id="SSF51735">
    <property type="entry name" value="NAD(P)-binding Rossmann-fold domains"/>
    <property type="match status" value="1"/>
</dbReference>
<dbReference type="GO" id="GO:0008270">
    <property type="term" value="F:zinc ion binding"/>
    <property type="evidence" value="ECO:0007669"/>
    <property type="project" value="InterPro"/>
</dbReference>
<keyword evidence="10" id="KW-1185">Reference proteome</keyword>
<evidence type="ECO:0000313" key="10">
    <source>
        <dbReference type="Proteomes" id="UP000319949"/>
    </source>
</evidence>
<keyword evidence="5 7" id="KW-0862">Zinc</keyword>
<organism evidence="9 10">
    <name type="scientific">Bradyrhizobium stylosanthis</name>
    <dbReference type="NCBI Taxonomy" id="1803665"/>
    <lineage>
        <taxon>Bacteria</taxon>
        <taxon>Pseudomonadati</taxon>
        <taxon>Pseudomonadota</taxon>
        <taxon>Alphaproteobacteria</taxon>
        <taxon>Hyphomicrobiales</taxon>
        <taxon>Nitrobacteraceae</taxon>
        <taxon>Bradyrhizobium</taxon>
    </lineage>
</organism>
<dbReference type="SMART" id="SM00829">
    <property type="entry name" value="PKS_ER"/>
    <property type="match status" value="1"/>
</dbReference>
<comment type="cofactor">
    <cofactor evidence="1 7">
        <name>Zn(2+)</name>
        <dbReference type="ChEBI" id="CHEBI:29105"/>
    </cofactor>
</comment>
<name>A0A560E2R3_9BRAD</name>
<protein>
    <recommendedName>
        <fullName evidence="3">alcohol dehydrogenase</fullName>
        <ecNumber evidence="3">1.1.1.1</ecNumber>
    </recommendedName>
</protein>
<evidence type="ECO:0000256" key="3">
    <source>
        <dbReference type="ARBA" id="ARBA00013190"/>
    </source>
</evidence>
<dbReference type="GO" id="GO:0005737">
    <property type="term" value="C:cytoplasm"/>
    <property type="evidence" value="ECO:0007669"/>
    <property type="project" value="TreeGrafter"/>
</dbReference>
<dbReference type="Proteomes" id="UP000319949">
    <property type="component" value="Unassembled WGS sequence"/>
</dbReference>
<dbReference type="InterPro" id="IPR011032">
    <property type="entry name" value="GroES-like_sf"/>
</dbReference>
<evidence type="ECO:0000259" key="8">
    <source>
        <dbReference type="SMART" id="SM00829"/>
    </source>
</evidence>
<feature type="domain" description="Enoyl reductase (ER)" evidence="8">
    <location>
        <begin position="2"/>
        <end position="348"/>
    </location>
</feature>
<keyword evidence="6" id="KW-0560">Oxidoreductase</keyword>
<dbReference type="InterPro" id="IPR002328">
    <property type="entry name" value="ADH_Zn_CS"/>
</dbReference>
<evidence type="ECO:0000256" key="6">
    <source>
        <dbReference type="ARBA" id="ARBA00023002"/>
    </source>
</evidence>
<keyword evidence="4 7" id="KW-0479">Metal-binding</keyword>
<evidence type="ECO:0000256" key="2">
    <source>
        <dbReference type="ARBA" id="ARBA00008072"/>
    </source>
</evidence>
<dbReference type="Gene3D" id="3.40.50.720">
    <property type="entry name" value="NAD(P)-binding Rossmann-like Domain"/>
    <property type="match status" value="1"/>
</dbReference>
<dbReference type="Pfam" id="PF00107">
    <property type="entry name" value="ADH_zinc_N"/>
    <property type="match status" value="1"/>
</dbReference>
<evidence type="ECO:0000256" key="5">
    <source>
        <dbReference type="ARBA" id="ARBA00022833"/>
    </source>
</evidence>
<gene>
    <name evidence="9" type="ORF">FBZ96_102137</name>
</gene>
<dbReference type="GO" id="GO:0004022">
    <property type="term" value="F:alcohol dehydrogenase (NAD+) activity"/>
    <property type="evidence" value="ECO:0007669"/>
    <property type="project" value="UniProtKB-EC"/>
</dbReference>
<dbReference type="CDD" id="cd08240">
    <property type="entry name" value="6_hydroxyhexanoate_dh_like"/>
    <property type="match status" value="1"/>
</dbReference>
<dbReference type="EMBL" id="VITK01000002">
    <property type="protein sequence ID" value="TWB03664.1"/>
    <property type="molecule type" value="Genomic_DNA"/>
</dbReference>
<dbReference type="PROSITE" id="PS00059">
    <property type="entry name" value="ADH_ZINC"/>
    <property type="match status" value="1"/>
</dbReference>
<dbReference type="SUPFAM" id="SSF50129">
    <property type="entry name" value="GroES-like"/>
    <property type="match status" value="1"/>
</dbReference>
<dbReference type="PANTHER" id="PTHR42940:SF8">
    <property type="entry name" value="VACUOLAR PROTEIN SORTING-ASSOCIATED PROTEIN 11"/>
    <property type="match status" value="1"/>
</dbReference>
<comment type="caution">
    <text evidence="9">The sequence shown here is derived from an EMBL/GenBank/DDBJ whole genome shotgun (WGS) entry which is preliminary data.</text>
</comment>